<dbReference type="GO" id="GO:0008270">
    <property type="term" value="F:zinc ion binding"/>
    <property type="evidence" value="ECO:0007669"/>
    <property type="project" value="UniProtKB-KW"/>
</dbReference>
<name>A0AA48KZS8_9TREE</name>
<keyword evidence="7 12" id="KW-0904">Protein phosphatase</keyword>
<comment type="catalytic activity">
    <reaction evidence="10 12">
        <text>O-phospho-L-threonyl-[protein] + H2O = L-threonyl-[protein] + phosphate</text>
        <dbReference type="Rhea" id="RHEA:47004"/>
        <dbReference type="Rhea" id="RHEA-COMP:11060"/>
        <dbReference type="Rhea" id="RHEA-COMP:11605"/>
        <dbReference type="ChEBI" id="CHEBI:15377"/>
        <dbReference type="ChEBI" id="CHEBI:30013"/>
        <dbReference type="ChEBI" id="CHEBI:43474"/>
        <dbReference type="ChEBI" id="CHEBI:61977"/>
        <dbReference type="EC" id="3.1.3.16"/>
    </reaction>
</comment>
<evidence type="ECO:0000256" key="5">
    <source>
        <dbReference type="ARBA" id="ARBA00022801"/>
    </source>
</evidence>
<dbReference type="GeneID" id="85494744"/>
<evidence type="ECO:0000256" key="6">
    <source>
        <dbReference type="ARBA" id="ARBA00022833"/>
    </source>
</evidence>
<evidence type="ECO:0000313" key="15">
    <source>
        <dbReference type="EMBL" id="BEI90874.1"/>
    </source>
</evidence>
<evidence type="ECO:0000256" key="2">
    <source>
        <dbReference type="ARBA" id="ARBA00005676"/>
    </source>
</evidence>
<evidence type="ECO:0000256" key="7">
    <source>
        <dbReference type="ARBA" id="ARBA00022912"/>
    </source>
</evidence>
<dbReference type="Proteomes" id="UP001233271">
    <property type="component" value="Chromosome 3"/>
</dbReference>
<dbReference type="GO" id="GO:0005634">
    <property type="term" value="C:nucleus"/>
    <property type="evidence" value="ECO:0007669"/>
    <property type="project" value="UniProtKB-SubCell"/>
</dbReference>
<dbReference type="InterPro" id="IPR039693">
    <property type="entry name" value="Rtr1/RPAP2"/>
</dbReference>
<evidence type="ECO:0000256" key="1">
    <source>
        <dbReference type="ARBA" id="ARBA00004123"/>
    </source>
</evidence>
<dbReference type="InterPro" id="IPR038534">
    <property type="entry name" value="Rtr1/RPAP2_sf"/>
</dbReference>
<keyword evidence="6 12" id="KW-0862">Zinc</keyword>
<comment type="catalytic activity">
    <reaction evidence="9 12">
        <text>O-phospho-L-seryl-[protein] + H2O = L-seryl-[protein] + phosphate</text>
        <dbReference type="Rhea" id="RHEA:20629"/>
        <dbReference type="Rhea" id="RHEA-COMP:9863"/>
        <dbReference type="Rhea" id="RHEA-COMP:11604"/>
        <dbReference type="ChEBI" id="CHEBI:15377"/>
        <dbReference type="ChEBI" id="CHEBI:29999"/>
        <dbReference type="ChEBI" id="CHEBI:43474"/>
        <dbReference type="ChEBI" id="CHEBI:83421"/>
        <dbReference type="EC" id="3.1.3.16"/>
    </reaction>
</comment>
<accession>A0AA48KZS8</accession>
<evidence type="ECO:0000256" key="13">
    <source>
        <dbReference type="SAM" id="MobiDB-lite"/>
    </source>
</evidence>
<keyword evidence="3 12" id="KW-0479">Metal-binding</keyword>
<evidence type="ECO:0000313" key="16">
    <source>
        <dbReference type="Proteomes" id="UP001233271"/>
    </source>
</evidence>
<comment type="similarity">
    <text evidence="2 11 12">Belongs to the RPAP2 family.</text>
</comment>
<dbReference type="GO" id="GO:0043175">
    <property type="term" value="F:RNA polymerase core enzyme binding"/>
    <property type="evidence" value="ECO:0007669"/>
    <property type="project" value="UniProtKB-UniRule"/>
</dbReference>
<protein>
    <recommendedName>
        <fullName evidence="12">RNA polymerase II subunit B1 CTD phosphatase RPAP2 homolog</fullName>
        <ecNumber evidence="12">3.1.3.16</ecNumber>
    </recommendedName>
</protein>
<comment type="function">
    <text evidence="12">Putative RNA polymerase II subunit B1 C-terminal domain (CTD) phosphatase involved in RNA polymerase II transcription regulation.</text>
</comment>
<dbReference type="KEGG" id="ccac:CcaHIS019_0309440"/>
<dbReference type="EMBL" id="AP028214">
    <property type="protein sequence ID" value="BEI90874.1"/>
    <property type="molecule type" value="Genomic_DNA"/>
</dbReference>
<gene>
    <name evidence="15" type="ORF">CcaverHIS019_0309440</name>
</gene>
<dbReference type="Gene3D" id="1.25.40.820">
    <property type="match status" value="1"/>
</dbReference>
<feature type="domain" description="RTR1-type" evidence="14">
    <location>
        <begin position="114"/>
        <end position="201"/>
    </location>
</feature>
<dbReference type="GO" id="GO:0008420">
    <property type="term" value="F:RNA polymerase II CTD heptapeptide repeat phosphatase activity"/>
    <property type="evidence" value="ECO:0007669"/>
    <property type="project" value="UniProtKB-UniRule"/>
</dbReference>
<evidence type="ECO:0000256" key="8">
    <source>
        <dbReference type="ARBA" id="ARBA00023242"/>
    </source>
</evidence>
<evidence type="ECO:0000256" key="12">
    <source>
        <dbReference type="RuleBase" id="RU367080"/>
    </source>
</evidence>
<dbReference type="PANTHER" id="PTHR14732">
    <property type="entry name" value="RNA POLYMERASE II SUBUNIT B1 CTD PHOSPHATASE RPAP2-RELATED"/>
    <property type="match status" value="1"/>
</dbReference>
<dbReference type="PANTHER" id="PTHR14732:SF0">
    <property type="entry name" value="RNA POLYMERASE II SUBUNIT B1 CTD PHOSPHATASE RPAP2-RELATED"/>
    <property type="match status" value="1"/>
</dbReference>
<dbReference type="EC" id="3.1.3.16" evidence="12"/>
<comment type="subcellular location">
    <subcellularLocation>
        <location evidence="1 12">Nucleus</location>
    </subcellularLocation>
</comment>
<sequence length="423" mass="45317">MDPASTSAVPAGAQPPRPRRPPSRSPSKQPLPPASKPSPPPPSRTLKQSPPPPSRTLKQPMTLRVTEASEAEAGAGDKAELRRAFEKRVQYARRAEKWADRAMEQVLDRDTFVKALSYLHCASYLEVQHERHLNGLCAYTPCGRGPAAAYRSGKRFVVSTASRTITEKDGNDDQAFCGRKCAARSWYVLQQLGTAAAWLGPGEKVTLLEEKEDNGEVVWGGKKGDVMSWVKREEEKKKREEEEEEEEKKEETGVGALLAGLTIVERATPKTPPAAPRLNVPSLPVLPGVPVAVSGSGQLAGLPLPLPGGEVQVSSPLFSKNSSLLSKEELANSAAVSRRAGSSLLSTEHAGLATSVINASRKMAVVEPSDDSEEEEEEWAKAMGWGSGPEVDALFAVAAESRKLMQDSEGTAEQSTPAAASGQ</sequence>
<dbReference type="AlphaFoldDB" id="A0AA48KZS8"/>
<reference evidence="15" key="1">
    <citation type="journal article" date="2023" name="BMC Genomics">
        <title>Chromosome-level genome assemblies of Cutaneotrichosporon spp. (Trichosporonales, Basidiomycota) reveal imbalanced evolution between nucleotide sequences and chromosome synteny.</title>
        <authorList>
            <person name="Kobayashi Y."/>
            <person name="Kayamori A."/>
            <person name="Aoki K."/>
            <person name="Shiwa Y."/>
            <person name="Matsutani M."/>
            <person name="Fujita N."/>
            <person name="Sugita T."/>
            <person name="Iwasaki W."/>
            <person name="Tanaka N."/>
            <person name="Takashima M."/>
        </authorList>
    </citation>
    <scope>NUCLEOTIDE SEQUENCE</scope>
    <source>
        <strain evidence="15">HIS019</strain>
    </source>
</reference>
<evidence type="ECO:0000256" key="11">
    <source>
        <dbReference type="PROSITE-ProRule" id="PRU00812"/>
    </source>
</evidence>
<keyword evidence="16" id="KW-1185">Reference proteome</keyword>
<dbReference type="RefSeq" id="XP_060456139.1">
    <property type="nucleotide sequence ID" value="XM_060599446.1"/>
</dbReference>
<organism evidence="15 16">
    <name type="scientific">Cutaneotrichosporon cavernicola</name>
    <dbReference type="NCBI Taxonomy" id="279322"/>
    <lineage>
        <taxon>Eukaryota</taxon>
        <taxon>Fungi</taxon>
        <taxon>Dikarya</taxon>
        <taxon>Basidiomycota</taxon>
        <taxon>Agaricomycotina</taxon>
        <taxon>Tremellomycetes</taxon>
        <taxon>Trichosporonales</taxon>
        <taxon>Trichosporonaceae</taxon>
        <taxon>Cutaneotrichosporon</taxon>
    </lineage>
</organism>
<evidence type="ECO:0000256" key="10">
    <source>
        <dbReference type="ARBA" id="ARBA00048336"/>
    </source>
</evidence>
<keyword evidence="5 12" id="KW-0378">Hydrolase</keyword>
<feature type="compositionally biased region" description="Polar residues" evidence="13">
    <location>
        <begin position="408"/>
        <end position="423"/>
    </location>
</feature>
<feature type="region of interest" description="Disordered" evidence="13">
    <location>
        <begin position="402"/>
        <end position="423"/>
    </location>
</feature>
<keyword evidence="4 12" id="KW-0863">Zinc-finger</keyword>
<feature type="compositionally biased region" description="Pro residues" evidence="13">
    <location>
        <begin position="29"/>
        <end position="54"/>
    </location>
</feature>
<dbReference type="Pfam" id="PF04181">
    <property type="entry name" value="RPAP2_Rtr1"/>
    <property type="match status" value="1"/>
</dbReference>
<keyword evidence="8 12" id="KW-0539">Nucleus</keyword>
<evidence type="ECO:0000256" key="4">
    <source>
        <dbReference type="ARBA" id="ARBA00022771"/>
    </source>
</evidence>
<dbReference type="GO" id="GO:0005737">
    <property type="term" value="C:cytoplasm"/>
    <property type="evidence" value="ECO:0007669"/>
    <property type="project" value="TreeGrafter"/>
</dbReference>
<feature type="region of interest" description="Disordered" evidence="13">
    <location>
        <begin position="232"/>
        <end position="252"/>
    </location>
</feature>
<dbReference type="PROSITE" id="PS51479">
    <property type="entry name" value="ZF_RTR1"/>
    <property type="match status" value="1"/>
</dbReference>
<evidence type="ECO:0000256" key="9">
    <source>
        <dbReference type="ARBA" id="ARBA00047761"/>
    </source>
</evidence>
<evidence type="ECO:0000259" key="14">
    <source>
        <dbReference type="PROSITE" id="PS51479"/>
    </source>
</evidence>
<evidence type="ECO:0000256" key="3">
    <source>
        <dbReference type="ARBA" id="ARBA00022723"/>
    </source>
</evidence>
<dbReference type="InterPro" id="IPR007308">
    <property type="entry name" value="Rtr1/RPAP2_dom"/>
</dbReference>
<feature type="region of interest" description="Disordered" evidence="13">
    <location>
        <begin position="1"/>
        <end position="60"/>
    </location>
</feature>
<proteinExistence type="inferred from homology"/>